<feature type="region of interest" description="Disordered" evidence="2">
    <location>
        <begin position="604"/>
        <end position="717"/>
    </location>
</feature>
<evidence type="ECO:0000259" key="3">
    <source>
        <dbReference type="PROSITE" id="PS50011"/>
    </source>
</evidence>
<evidence type="ECO:0000256" key="1">
    <source>
        <dbReference type="SAM" id="Coils"/>
    </source>
</evidence>
<feature type="compositionally biased region" description="Acidic residues" evidence="2">
    <location>
        <begin position="435"/>
        <end position="444"/>
    </location>
</feature>
<proteinExistence type="predicted"/>
<dbReference type="CDD" id="cd13983">
    <property type="entry name" value="STKc_WNK"/>
    <property type="match status" value="1"/>
</dbReference>
<dbReference type="AlphaFoldDB" id="A0A024G8W6"/>
<dbReference type="Gene3D" id="1.10.510.10">
    <property type="entry name" value="Transferase(Phosphotransferase) domain 1"/>
    <property type="match status" value="1"/>
</dbReference>
<dbReference type="Pfam" id="PF00069">
    <property type="entry name" value="Pkinase"/>
    <property type="match status" value="1"/>
</dbReference>
<dbReference type="PROSITE" id="PS50011">
    <property type="entry name" value="PROTEIN_KINASE_DOM"/>
    <property type="match status" value="1"/>
</dbReference>
<dbReference type="STRING" id="65357.A0A024G8W6"/>
<feature type="compositionally biased region" description="Basic and acidic residues" evidence="2">
    <location>
        <begin position="452"/>
        <end position="462"/>
    </location>
</feature>
<reference evidence="4 5" key="1">
    <citation type="submission" date="2012-05" db="EMBL/GenBank/DDBJ databases">
        <title>Recombination and specialization in a pathogen metapopulation.</title>
        <authorList>
            <person name="Gardiner A."/>
            <person name="Kemen E."/>
            <person name="Schultz-Larsen T."/>
            <person name="MacLean D."/>
            <person name="Van Oosterhout C."/>
            <person name="Jones J.D.G."/>
        </authorList>
    </citation>
    <scope>NUCLEOTIDE SEQUENCE [LARGE SCALE GENOMIC DNA]</scope>
    <source>
        <strain evidence="4 5">Ac Nc2</strain>
    </source>
</reference>
<dbReference type="EMBL" id="CAIX01000038">
    <property type="protein sequence ID" value="CCI42767.1"/>
    <property type="molecule type" value="Genomic_DNA"/>
</dbReference>
<evidence type="ECO:0000313" key="4">
    <source>
        <dbReference type="EMBL" id="CCI42767.1"/>
    </source>
</evidence>
<protein>
    <recommendedName>
        <fullName evidence="3">Protein kinase domain-containing protein</fullName>
    </recommendedName>
</protein>
<feature type="region of interest" description="Disordered" evidence="2">
    <location>
        <begin position="813"/>
        <end position="857"/>
    </location>
</feature>
<keyword evidence="1" id="KW-0175">Coiled coil</keyword>
<evidence type="ECO:0000256" key="2">
    <source>
        <dbReference type="SAM" id="MobiDB-lite"/>
    </source>
</evidence>
<dbReference type="FunFam" id="3.30.200.20:FF:000427">
    <property type="entry name" value="Wnk protein kinase"/>
    <property type="match status" value="1"/>
</dbReference>
<feature type="compositionally biased region" description="Polar residues" evidence="2">
    <location>
        <begin position="468"/>
        <end position="481"/>
    </location>
</feature>
<dbReference type="PANTHER" id="PTHR13902">
    <property type="entry name" value="SERINE/THREONINE-PROTEIN KINASE WNK WITH NO LYSINE -RELATED"/>
    <property type="match status" value="1"/>
</dbReference>
<accession>A0A024G8W6</accession>
<dbReference type="GO" id="GO:0004672">
    <property type="term" value="F:protein kinase activity"/>
    <property type="evidence" value="ECO:0007669"/>
    <property type="project" value="InterPro"/>
</dbReference>
<feature type="compositionally biased region" description="Basic and acidic residues" evidence="2">
    <location>
        <begin position="497"/>
        <end position="508"/>
    </location>
</feature>
<dbReference type="CDD" id="cd22249">
    <property type="entry name" value="UDM1_RNF168_RNF169-like"/>
    <property type="match status" value="1"/>
</dbReference>
<feature type="coiled-coil region" evidence="1">
    <location>
        <begin position="732"/>
        <end position="766"/>
    </location>
</feature>
<dbReference type="Proteomes" id="UP000053237">
    <property type="component" value="Unassembled WGS sequence"/>
</dbReference>
<dbReference type="Gene3D" id="3.30.200.20">
    <property type="entry name" value="Phosphorylase Kinase, domain 1"/>
    <property type="match status" value="1"/>
</dbReference>
<sequence>MDSESQEYKHESDTDRPMEHSPRGRYIRFETKLGSGAYKTVYKAYDTDQGIDVAWNAIGIGLLPNTEKTRIIQEVQLLQKLEHKNIINFYGSWFCKEKNQVVFITEIMTSGTLKSYIKRVQFVKWKIIKRWCLQILEGLHYLHCQNPAVIHRDLKCDNIFINGNTGDLRIGDLGLSTQLAVHKQSRAQSVLGTPEFMAPELYDESYDEKVDIYAFGMCVLEMVTKEVPYIECLNPAQIYKKVTAGIRPRGLKRVVSQAAREFIELCLSRGNGEVEVTAEYLMSHTFLKAQDDDNDYVKLLDEDELARLENSQHSEIVDAQKVASRVGMEQHLIGSSCPALASDQIPVTAKAFHELGQSEAVSASILNGTLETVPETQASDPKAGALPVDEPFSGNKSDQQNVKQFLESLPGNEHNVQNTRINVMMGRGDRLTLEDEQCQGEEDPSQGGDARYQSERSTRSSEDTTLTCPASDTPSLASSRSAHFDSGPSIQTKRGRGHDIKASKDPDNPHSILLNLRITIDGKSKEIQFPFNLYTDSSHEVACELALDVGILEPELEDISDSINFLVTEGKSSNLPHVDQDVWEEAPEPYSFSSKPLPHVSKMTFHTNPMQGTTMLNARTQSPSYGLQDSYESQRTNGSHHQRNHSLRGDAVLNEPPPRAGSAVPSDFREGRTSPRRRRPLITMSSSESQRTSDEWGGRTSDEREHEMALNGDPLSHSSRAYAFDDHDSSLEAEIRSEEEKHQREIQRFRKKIQELEQKQRAKARQERLLSGEEYASELDYPPSDLNVYVRGRSQPMQQSQPPALFHHHHSFRMMGKSPPKERMNGGFGHPGAPAGTDEGKRRLSTVSAISSEALHK</sequence>
<organism evidence="4 5">
    <name type="scientific">Albugo candida</name>
    <dbReference type="NCBI Taxonomy" id="65357"/>
    <lineage>
        <taxon>Eukaryota</taxon>
        <taxon>Sar</taxon>
        <taxon>Stramenopiles</taxon>
        <taxon>Oomycota</taxon>
        <taxon>Peronosporomycetes</taxon>
        <taxon>Albuginales</taxon>
        <taxon>Albuginaceae</taxon>
        <taxon>Albugo</taxon>
    </lineage>
</organism>
<feature type="region of interest" description="Disordered" evidence="2">
    <location>
        <begin position="1"/>
        <end position="21"/>
    </location>
</feature>
<feature type="region of interest" description="Disordered" evidence="2">
    <location>
        <begin position="435"/>
        <end position="508"/>
    </location>
</feature>
<dbReference type="InterPro" id="IPR050588">
    <property type="entry name" value="WNK_Ser-Thr_kinase"/>
</dbReference>
<dbReference type="InterPro" id="IPR011009">
    <property type="entry name" value="Kinase-like_dom_sf"/>
</dbReference>
<evidence type="ECO:0000313" key="5">
    <source>
        <dbReference type="Proteomes" id="UP000053237"/>
    </source>
</evidence>
<comment type="caution">
    <text evidence="4">The sequence shown here is derived from an EMBL/GenBank/DDBJ whole genome shotgun (WGS) entry which is preliminary data.</text>
</comment>
<dbReference type="SUPFAM" id="SSF56112">
    <property type="entry name" value="Protein kinase-like (PK-like)"/>
    <property type="match status" value="1"/>
</dbReference>
<feature type="compositionally biased region" description="Polar residues" evidence="2">
    <location>
        <begin position="604"/>
        <end position="637"/>
    </location>
</feature>
<dbReference type="InterPro" id="IPR000719">
    <property type="entry name" value="Prot_kinase_dom"/>
</dbReference>
<dbReference type="GO" id="GO:0005524">
    <property type="term" value="F:ATP binding"/>
    <property type="evidence" value="ECO:0007669"/>
    <property type="project" value="InterPro"/>
</dbReference>
<dbReference type="OrthoDB" id="4062651at2759"/>
<name>A0A024G8W6_9STRA</name>
<dbReference type="PROSITE" id="PS00108">
    <property type="entry name" value="PROTEIN_KINASE_ST"/>
    <property type="match status" value="1"/>
</dbReference>
<dbReference type="SMART" id="SM00220">
    <property type="entry name" value="S_TKc"/>
    <property type="match status" value="1"/>
</dbReference>
<dbReference type="InterPro" id="IPR008271">
    <property type="entry name" value="Ser/Thr_kinase_AS"/>
</dbReference>
<feature type="region of interest" description="Disordered" evidence="2">
    <location>
        <begin position="375"/>
        <end position="397"/>
    </location>
</feature>
<feature type="domain" description="Protein kinase" evidence="3">
    <location>
        <begin position="27"/>
        <end position="287"/>
    </location>
</feature>
<gene>
    <name evidence="4" type="ORF">BN9_035510</name>
</gene>
<feature type="compositionally biased region" description="Basic and acidic residues" evidence="2">
    <location>
        <begin position="691"/>
        <end position="708"/>
    </location>
</feature>
<keyword evidence="5" id="KW-1185">Reference proteome</keyword>
<dbReference type="FunFam" id="1.10.510.10:FF:001565">
    <property type="entry name" value="WNK protein kinase"/>
    <property type="match status" value="1"/>
</dbReference>
<dbReference type="InParanoid" id="A0A024G8W6"/>